<proteinExistence type="predicted"/>
<dbReference type="OrthoDB" id="2757423at2759"/>
<dbReference type="EMBL" id="KZ084094">
    <property type="protein sequence ID" value="OSD05127.1"/>
    <property type="molecule type" value="Genomic_DNA"/>
</dbReference>
<accession>A0A1Y2IVK2</accession>
<dbReference type="STRING" id="1353009.A0A1Y2IVK2"/>
<gene>
    <name evidence="2" type="ORF">PYCCODRAFT_1432880</name>
</gene>
<organism evidence="2 3">
    <name type="scientific">Trametes coccinea (strain BRFM310)</name>
    <name type="common">Pycnoporus coccineus</name>
    <dbReference type="NCBI Taxonomy" id="1353009"/>
    <lineage>
        <taxon>Eukaryota</taxon>
        <taxon>Fungi</taxon>
        <taxon>Dikarya</taxon>
        <taxon>Basidiomycota</taxon>
        <taxon>Agaricomycotina</taxon>
        <taxon>Agaricomycetes</taxon>
        <taxon>Polyporales</taxon>
        <taxon>Polyporaceae</taxon>
        <taxon>Trametes</taxon>
    </lineage>
</organism>
<keyword evidence="3" id="KW-1185">Reference proteome</keyword>
<protein>
    <submittedName>
        <fullName evidence="2">Uncharacterized protein</fullName>
    </submittedName>
</protein>
<keyword evidence="1" id="KW-0175">Coiled coil</keyword>
<evidence type="ECO:0000313" key="3">
    <source>
        <dbReference type="Proteomes" id="UP000193067"/>
    </source>
</evidence>
<dbReference type="Proteomes" id="UP000193067">
    <property type="component" value="Unassembled WGS sequence"/>
</dbReference>
<evidence type="ECO:0000256" key="1">
    <source>
        <dbReference type="SAM" id="Coils"/>
    </source>
</evidence>
<sequence>MSRSTAQRYKRDDGHTPSMLSTLSTFVRRLLHLPMSNDQVTLSTILQLPSGTVLTVADVTDVLKHAYKSAVYDNTLNPDHARVCRLDFMKVPTGVQHEYVLAYVTVDGRPWDQDPTARLGIVQCERSVEGDDVTAMDHLAAVSFGSSAGTSISESSSDVDPRLKAADRLIVYTPRDLDTLRARKHWCLYEHTFTVSDTISNNPLDPTGISALDFNPPADCTPRSREDTSPPRLYDIAAAAIAINHYQPQYDLIRNQCYWFAAMIYYTLGGERAADARLRKGIPLTAVIHVGRTPDGQDSQVSVAQAGTFRGLVRAVTHSDVRQLYSDSVRTLYNDEHQKLYHELRDTVDKALEKDRALLQKDRALLQKERDLEEKDRIIAQLAAALSASGQPGPSGLPRPQ</sequence>
<dbReference type="AlphaFoldDB" id="A0A1Y2IVK2"/>
<name>A0A1Y2IVK2_TRAC3</name>
<reference evidence="2 3" key="1">
    <citation type="journal article" date="2015" name="Biotechnol. Biofuels">
        <title>Enhanced degradation of softwood versus hardwood by the white-rot fungus Pycnoporus coccineus.</title>
        <authorList>
            <person name="Couturier M."/>
            <person name="Navarro D."/>
            <person name="Chevret D."/>
            <person name="Henrissat B."/>
            <person name="Piumi F."/>
            <person name="Ruiz-Duenas F.J."/>
            <person name="Martinez A.T."/>
            <person name="Grigoriev I.V."/>
            <person name="Riley R."/>
            <person name="Lipzen A."/>
            <person name="Berrin J.G."/>
            <person name="Master E.R."/>
            <person name="Rosso M.N."/>
        </authorList>
    </citation>
    <scope>NUCLEOTIDE SEQUENCE [LARGE SCALE GENOMIC DNA]</scope>
    <source>
        <strain evidence="2 3">BRFM310</strain>
    </source>
</reference>
<feature type="coiled-coil region" evidence="1">
    <location>
        <begin position="334"/>
        <end position="376"/>
    </location>
</feature>
<evidence type="ECO:0000313" key="2">
    <source>
        <dbReference type="EMBL" id="OSD05127.1"/>
    </source>
</evidence>